<proteinExistence type="predicted"/>
<dbReference type="EMBL" id="MNCJ02000327">
    <property type="protein sequence ID" value="KAF5777809.1"/>
    <property type="molecule type" value="Genomic_DNA"/>
</dbReference>
<dbReference type="Gramene" id="mRNA:HanXRQr2_Chr12g0540031">
    <property type="protein sequence ID" value="mRNA:HanXRQr2_Chr12g0540031"/>
    <property type="gene ID" value="HanXRQr2_Chr12g0540031"/>
</dbReference>
<accession>A0A9K3HGC0</accession>
<evidence type="ECO:0000313" key="2">
    <source>
        <dbReference type="Proteomes" id="UP000215914"/>
    </source>
</evidence>
<protein>
    <submittedName>
        <fullName evidence="1">Uncharacterized protein</fullName>
    </submittedName>
</protein>
<name>A0A9K3HGC0_HELAN</name>
<organism evidence="1 2">
    <name type="scientific">Helianthus annuus</name>
    <name type="common">Common sunflower</name>
    <dbReference type="NCBI Taxonomy" id="4232"/>
    <lineage>
        <taxon>Eukaryota</taxon>
        <taxon>Viridiplantae</taxon>
        <taxon>Streptophyta</taxon>
        <taxon>Embryophyta</taxon>
        <taxon>Tracheophyta</taxon>
        <taxon>Spermatophyta</taxon>
        <taxon>Magnoliopsida</taxon>
        <taxon>eudicotyledons</taxon>
        <taxon>Gunneridae</taxon>
        <taxon>Pentapetalae</taxon>
        <taxon>asterids</taxon>
        <taxon>campanulids</taxon>
        <taxon>Asterales</taxon>
        <taxon>Asteraceae</taxon>
        <taxon>Asteroideae</taxon>
        <taxon>Heliantheae alliance</taxon>
        <taxon>Heliantheae</taxon>
        <taxon>Helianthus</taxon>
    </lineage>
</organism>
<comment type="caution">
    <text evidence="1">The sequence shown here is derived from an EMBL/GenBank/DDBJ whole genome shotgun (WGS) entry which is preliminary data.</text>
</comment>
<keyword evidence="2" id="KW-1185">Reference proteome</keyword>
<reference evidence="1" key="1">
    <citation type="journal article" date="2017" name="Nature">
        <title>The sunflower genome provides insights into oil metabolism, flowering and Asterid evolution.</title>
        <authorList>
            <person name="Badouin H."/>
            <person name="Gouzy J."/>
            <person name="Grassa C.J."/>
            <person name="Murat F."/>
            <person name="Staton S.E."/>
            <person name="Cottret L."/>
            <person name="Lelandais-Briere C."/>
            <person name="Owens G.L."/>
            <person name="Carrere S."/>
            <person name="Mayjonade B."/>
            <person name="Legrand L."/>
            <person name="Gill N."/>
            <person name="Kane N.C."/>
            <person name="Bowers J.E."/>
            <person name="Hubner S."/>
            <person name="Bellec A."/>
            <person name="Berard A."/>
            <person name="Berges H."/>
            <person name="Blanchet N."/>
            <person name="Boniface M.C."/>
            <person name="Brunel D."/>
            <person name="Catrice O."/>
            <person name="Chaidir N."/>
            <person name="Claudel C."/>
            <person name="Donnadieu C."/>
            <person name="Faraut T."/>
            <person name="Fievet G."/>
            <person name="Helmstetter N."/>
            <person name="King M."/>
            <person name="Knapp S.J."/>
            <person name="Lai Z."/>
            <person name="Le Paslier M.C."/>
            <person name="Lippi Y."/>
            <person name="Lorenzon L."/>
            <person name="Mandel J.R."/>
            <person name="Marage G."/>
            <person name="Marchand G."/>
            <person name="Marquand E."/>
            <person name="Bret-Mestries E."/>
            <person name="Morien E."/>
            <person name="Nambeesan S."/>
            <person name="Nguyen T."/>
            <person name="Pegot-Espagnet P."/>
            <person name="Pouilly N."/>
            <person name="Raftis F."/>
            <person name="Sallet E."/>
            <person name="Schiex T."/>
            <person name="Thomas J."/>
            <person name="Vandecasteele C."/>
            <person name="Vares D."/>
            <person name="Vear F."/>
            <person name="Vautrin S."/>
            <person name="Crespi M."/>
            <person name="Mangin B."/>
            <person name="Burke J.M."/>
            <person name="Salse J."/>
            <person name="Munos S."/>
            <person name="Vincourt P."/>
            <person name="Rieseberg L.H."/>
            <person name="Langlade N.B."/>
        </authorList>
    </citation>
    <scope>NUCLEOTIDE SEQUENCE</scope>
    <source>
        <tissue evidence="1">Leaves</tissue>
    </source>
</reference>
<reference evidence="1" key="2">
    <citation type="submission" date="2020-06" db="EMBL/GenBank/DDBJ databases">
        <title>Helianthus annuus Genome sequencing and assembly Release 2.</title>
        <authorList>
            <person name="Gouzy J."/>
            <person name="Langlade N."/>
            <person name="Munos S."/>
        </authorList>
    </citation>
    <scope>NUCLEOTIDE SEQUENCE</scope>
    <source>
        <tissue evidence="1">Leaves</tissue>
    </source>
</reference>
<gene>
    <name evidence="1" type="ORF">HanXRQr2_Chr12g0540031</name>
</gene>
<dbReference type="AlphaFoldDB" id="A0A9K3HGC0"/>
<evidence type="ECO:0000313" key="1">
    <source>
        <dbReference type="EMBL" id="KAF5777809.1"/>
    </source>
</evidence>
<sequence>MNESCGFLEKTSCANKPHLCVCSSLCVIVDFDYSVYSLFSHLLHLLYELYVAVRDTRWFPHIACVSIDPGFRVFVEGRRPYIFLF</sequence>
<dbReference type="Proteomes" id="UP000215914">
    <property type="component" value="Unassembled WGS sequence"/>
</dbReference>